<organism evidence="3 4">
    <name type="scientific">Nesterenkonia sedimenti</name>
    <dbReference type="NCBI Taxonomy" id="1463632"/>
    <lineage>
        <taxon>Bacteria</taxon>
        <taxon>Bacillati</taxon>
        <taxon>Actinomycetota</taxon>
        <taxon>Actinomycetes</taxon>
        <taxon>Micrococcales</taxon>
        <taxon>Micrococcaceae</taxon>
        <taxon>Nesterenkonia</taxon>
    </lineage>
</organism>
<keyword evidence="4" id="KW-1185">Reference proteome</keyword>
<sequence length="324" mass="36423">MTVLTQESLDTMYAREARMPSSYSRQWGRETDTGLGTWIGPSIPPTLSQAWGLHPRRLPRYMGLILVLGSIFFFFRLLSDDCAISAVLLFPILIGGLLLSWVSYANHRDNEQLAELLQNRREIPLPTSPKLRRKNAAIRKFEQTSEESARHAERGQDLEAAHEPPAGRHPIQPNILRWPGLPIGWALVVFALCAGEFEYEIITPLAALTYLSLHLLQGRLRFPQVAVDFQKQVLVVRGREVPFSEVVYGRRIELSWDLYTVVTKIWDILPKRTSINLPPAGSRRWQAGDPADRREVTPGNAAEEPGSLLRLPAGCAVYARGQSG</sequence>
<keyword evidence="2" id="KW-1133">Transmembrane helix</keyword>
<feature type="region of interest" description="Disordered" evidence="1">
    <location>
        <begin position="280"/>
        <end position="306"/>
    </location>
</feature>
<evidence type="ECO:0000313" key="4">
    <source>
        <dbReference type="Proteomes" id="UP000523139"/>
    </source>
</evidence>
<proteinExistence type="predicted"/>
<comment type="caution">
    <text evidence="3">The sequence shown here is derived from an EMBL/GenBank/DDBJ whole genome shotgun (WGS) entry which is preliminary data.</text>
</comment>
<feature type="transmembrane region" description="Helical" evidence="2">
    <location>
        <begin position="84"/>
        <end position="104"/>
    </location>
</feature>
<keyword evidence="2" id="KW-0812">Transmembrane</keyword>
<dbReference type="EMBL" id="JABAHY010000023">
    <property type="protein sequence ID" value="NLS11124.1"/>
    <property type="molecule type" value="Genomic_DNA"/>
</dbReference>
<dbReference type="Proteomes" id="UP000523139">
    <property type="component" value="Unassembled WGS sequence"/>
</dbReference>
<protein>
    <submittedName>
        <fullName evidence="3">Uncharacterized protein</fullName>
    </submittedName>
</protein>
<evidence type="ECO:0000256" key="2">
    <source>
        <dbReference type="SAM" id="Phobius"/>
    </source>
</evidence>
<dbReference type="RefSeq" id="WP_168888608.1">
    <property type="nucleotide sequence ID" value="NZ_JABAHY010000023.1"/>
</dbReference>
<feature type="compositionally biased region" description="Basic and acidic residues" evidence="1">
    <location>
        <begin position="143"/>
        <end position="166"/>
    </location>
</feature>
<evidence type="ECO:0000313" key="3">
    <source>
        <dbReference type="EMBL" id="NLS11124.1"/>
    </source>
</evidence>
<gene>
    <name evidence="3" type="ORF">HGQ17_14180</name>
</gene>
<feature type="transmembrane region" description="Helical" evidence="2">
    <location>
        <begin position="61"/>
        <end position="78"/>
    </location>
</feature>
<keyword evidence="2" id="KW-0472">Membrane</keyword>
<feature type="region of interest" description="Disordered" evidence="1">
    <location>
        <begin position="143"/>
        <end position="168"/>
    </location>
</feature>
<name>A0A7X8YEZ7_9MICC</name>
<accession>A0A7X8YEZ7</accession>
<reference evidence="3 4" key="1">
    <citation type="submission" date="2020-04" db="EMBL/GenBank/DDBJ databases">
        <title>Nesterenkonia sp. nov., isolated from marine sediment.</title>
        <authorList>
            <person name="Zhang G."/>
        </authorList>
    </citation>
    <scope>NUCLEOTIDE SEQUENCE [LARGE SCALE GENOMIC DNA]</scope>
    <source>
        <strain evidence="3 4">MY13</strain>
    </source>
</reference>
<evidence type="ECO:0000256" key="1">
    <source>
        <dbReference type="SAM" id="MobiDB-lite"/>
    </source>
</evidence>
<dbReference type="AlphaFoldDB" id="A0A7X8YEZ7"/>